<dbReference type="Proteomes" id="UP000054538">
    <property type="component" value="Unassembled WGS sequence"/>
</dbReference>
<dbReference type="OrthoDB" id="3217549at2759"/>
<name>A0A0D0DDM8_9AGAM</name>
<dbReference type="Gene3D" id="3.80.10.10">
    <property type="entry name" value="Ribonuclease Inhibitor"/>
    <property type="match status" value="1"/>
</dbReference>
<dbReference type="SUPFAM" id="SSF52047">
    <property type="entry name" value="RNI-like"/>
    <property type="match status" value="1"/>
</dbReference>
<proteinExistence type="predicted"/>
<gene>
    <name evidence="1" type="ORF">PAXRUDRAFT_11455</name>
</gene>
<organism evidence="1 2">
    <name type="scientific">Paxillus rubicundulus Ve08.2h10</name>
    <dbReference type="NCBI Taxonomy" id="930991"/>
    <lineage>
        <taxon>Eukaryota</taxon>
        <taxon>Fungi</taxon>
        <taxon>Dikarya</taxon>
        <taxon>Basidiomycota</taxon>
        <taxon>Agaricomycotina</taxon>
        <taxon>Agaricomycetes</taxon>
        <taxon>Agaricomycetidae</taxon>
        <taxon>Boletales</taxon>
        <taxon>Paxilineae</taxon>
        <taxon>Paxillaceae</taxon>
        <taxon>Paxillus</taxon>
    </lineage>
</organism>
<sequence>MRFNLVKSWRFVRRKFRPGTSGLDDSGPVAVCPPAVCPQLGTSKKQPIDLLEALPPELVGYIFRLRILDSIHCRDTKYSYSQLPVLLCLVSKSWRNFVYSSPLLWAYVLVRTSEGAAPALHALQKRLGRSQNASLFLDIMVGIYPDRDALRVIFAESSRFRYLNLTALNLSWCNIIPTQAFTQLKKLTVHMGRDNLIKMDELNAIFSSVSHLCSVNFSCVGDPGPIKVNGHHIHSLFLDFLHVPVTRVLEFFAACPNLRDGIIMLSGDCDSTPMPPKERILLPQLRSLSLLYGTGNLTLSLRSVRAPLLTALQIDWGNYDVGECDFEAVKSFLACCPHLKNRRPVNVCVEGATWLVYDTGGRWP</sequence>
<dbReference type="EMBL" id="KN825043">
    <property type="protein sequence ID" value="KIK95407.1"/>
    <property type="molecule type" value="Genomic_DNA"/>
</dbReference>
<reference evidence="2" key="2">
    <citation type="submission" date="2015-01" db="EMBL/GenBank/DDBJ databases">
        <title>Evolutionary Origins and Diversification of the Mycorrhizal Mutualists.</title>
        <authorList>
            <consortium name="DOE Joint Genome Institute"/>
            <consortium name="Mycorrhizal Genomics Consortium"/>
            <person name="Kohler A."/>
            <person name="Kuo A."/>
            <person name="Nagy L.G."/>
            <person name="Floudas D."/>
            <person name="Copeland A."/>
            <person name="Barry K.W."/>
            <person name="Cichocki N."/>
            <person name="Veneault-Fourrey C."/>
            <person name="LaButti K."/>
            <person name="Lindquist E.A."/>
            <person name="Lipzen A."/>
            <person name="Lundell T."/>
            <person name="Morin E."/>
            <person name="Murat C."/>
            <person name="Riley R."/>
            <person name="Ohm R."/>
            <person name="Sun H."/>
            <person name="Tunlid A."/>
            <person name="Henrissat B."/>
            <person name="Grigoriev I.V."/>
            <person name="Hibbett D.S."/>
            <person name="Martin F."/>
        </authorList>
    </citation>
    <scope>NUCLEOTIDE SEQUENCE [LARGE SCALE GENOMIC DNA]</scope>
    <source>
        <strain evidence="2">Ve08.2h10</strain>
    </source>
</reference>
<dbReference type="AlphaFoldDB" id="A0A0D0DDM8"/>
<dbReference type="HOGENOM" id="CLU_049937_1_0_1"/>
<protein>
    <recommendedName>
        <fullName evidence="3">F-box domain-containing protein</fullName>
    </recommendedName>
</protein>
<evidence type="ECO:0008006" key="3">
    <source>
        <dbReference type="Google" id="ProtNLM"/>
    </source>
</evidence>
<evidence type="ECO:0000313" key="2">
    <source>
        <dbReference type="Proteomes" id="UP000054538"/>
    </source>
</evidence>
<reference evidence="1 2" key="1">
    <citation type="submission" date="2014-04" db="EMBL/GenBank/DDBJ databases">
        <authorList>
            <consortium name="DOE Joint Genome Institute"/>
            <person name="Kuo A."/>
            <person name="Kohler A."/>
            <person name="Jargeat P."/>
            <person name="Nagy L.G."/>
            <person name="Floudas D."/>
            <person name="Copeland A."/>
            <person name="Barry K.W."/>
            <person name="Cichocki N."/>
            <person name="Veneault-Fourrey C."/>
            <person name="LaButti K."/>
            <person name="Lindquist E.A."/>
            <person name="Lipzen A."/>
            <person name="Lundell T."/>
            <person name="Morin E."/>
            <person name="Murat C."/>
            <person name="Sun H."/>
            <person name="Tunlid A."/>
            <person name="Henrissat B."/>
            <person name="Grigoriev I.V."/>
            <person name="Hibbett D.S."/>
            <person name="Martin F."/>
            <person name="Nordberg H.P."/>
            <person name="Cantor M.N."/>
            <person name="Hua S.X."/>
        </authorList>
    </citation>
    <scope>NUCLEOTIDE SEQUENCE [LARGE SCALE GENOMIC DNA]</scope>
    <source>
        <strain evidence="1 2">Ve08.2h10</strain>
    </source>
</reference>
<accession>A0A0D0DDM8</accession>
<dbReference type="InterPro" id="IPR032675">
    <property type="entry name" value="LRR_dom_sf"/>
</dbReference>
<keyword evidence="2" id="KW-1185">Reference proteome</keyword>
<evidence type="ECO:0000313" key="1">
    <source>
        <dbReference type="EMBL" id="KIK95407.1"/>
    </source>
</evidence>
<dbReference type="InParanoid" id="A0A0D0DDM8"/>